<evidence type="ECO:0000313" key="2">
    <source>
        <dbReference type="Proteomes" id="UP000178849"/>
    </source>
</evidence>
<evidence type="ECO:0000313" key="1">
    <source>
        <dbReference type="EMBL" id="OGY88745.1"/>
    </source>
</evidence>
<name>A0A1G2BI40_9BACT</name>
<comment type="caution">
    <text evidence="1">The sequence shown here is derived from an EMBL/GenBank/DDBJ whole genome shotgun (WGS) entry which is preliminary data.</text>
</comment>
<proteinExistence type="predicted"/>
<accession>A0A1G2BI40</accession>
<dbReference type="STRING" id="1798550.A2927_02840"/>
<reference evidence="1 2" key="1">
    <citation type="journal article" date="2016" name="Nat. Commun.">
        <title>Thousands of microbial genomes shed light on interconnected biogeochemical processes in an aquifer system.</title>
        <authorList>
            <person name="Anantharaman K."/>
            <person name="Brown C.T."/>
            <person name="Hug L.A."/>
            <person name="Sharon I."/>
            <person name="Castelle C.J."/>
            <person name="Probst A.J."/>
            <person name="Thomas B.C."/>
            <person name="Singh A."/>
            <person name="Wilkins M.J."/>
            <person name="Karaoz U."/>
            <person name="Brodie E.L."/>
            <person name="Williams K.H."/>
            <person name="Hubbard S.S."/>
            <person name="Banfield J.F."/>
        </authorList>
    </citation>
    <scope>NUCLEOTIDE SEQUENCE [LARGE SCALE GENOMIC DNA]</scope>
</reference>
<sequence>MPSYGICWRVKQPDGTTNFDLGSAVEALSFETAAAALGCFVASTITDRMAVLSGTGALEKQFAGHHIVINFPKGEICLSQVGE</sequence>
<organism evidence="1 2">
    <name type="scientific">Candidatus Komeilibacteria bacterium RIFCSPLOWO2_01_FULL_45_10</name>
    <dbReference type="NCBI Taxonomy" id="1798550"/>
    <lineage>
        <taxon>Bacteria</taxon>
        <taxon>Candidatus Komeiliibacteriota</taxon>
    </lineage>
</organism>
<protein>
    <submittedName>
        <fullName evidence="1">Uncharacterized protein</fullName>
    </submittedName>
</protein>
<dbReference type="EMBL" id="MHKL01000041">
    <property type="protein sequence ID" value="OGY88745.1"/>
    <property type="molecule type" value="Genomic_DNA"/>
</dbReference>
<gene>
    <name evidence="1" type="ORF">A2927_02840</name>
</gene>
<dbReference type="AlphaFoldDB" id="A0A1G2BI40"/>
<dbReference type="Proteomes" id="UP000178849">
    <property type="component" value="Unassembled WGS sequence"/>
</dbReference>